<comment type="caution">
    <text evidence="2">The sequence shown here is derived from an EMBL/GenBank/DDBJ whole genome shotgun (WGS) entry which is preliminary data.</text>
</comment>
<dbReference type="RefSeq" id="WP_033302085.1">
    <property type="nucleotide sequence ID" value="NZ_JBHSJE010000009.1"/>
</dbReference>
<sequence>MNDHTLHLAAPVRDRLADGAGTVHGLRGAARTVHGLRGASADGGTREARHRRRASSCPSGRGAS</sequence>
<evidence type="ECO:0000313" key="3">
    <source>
        <dbReference type="Proteomes" id="UP001595908"/>
    </source>
</evidence>
<evidence type="ECO:0000256" key="1">
    <source>
        <dbReference type="SAM" id="MobiDB-lite"/>
    </source>
</evidence>
<gene>
    <name evidence="2" type="ORF">ACFPL4_27100</name>
</gene>
<organism evidence="2 3">
    <name type="scientific">Streptomyces atroolivaceus</name>
    <dbReference type="NCBI Taxonomy" id="66869"/>
    <lineage>
        <taxon>Bacteria</taxon>
        <taxon>Bacillati</taxon>
        <taxon>Actinomycetota</taxon>
        <taxon>Actinomycetes</taxon>
        <taxon>Kitasatosporales</taxon>
        <taxon>Streptomycetaceae</taxon>
        <taxon>Streptomyces</taxon>
    </lineage>
</organism>
<evidence type="ECO:0000313" key="2">
    <source>
        <dbReference type="EMBL" id="MFC4981964.1"/>
    </source>
</evidence>
<accession>A0ABV9VGM7</accession>
<dbReference type="EMBL" id="JBHSJE010000009">
    <property type="protein sequence ID" value="MFC4981964.1"/>
    <property type="molecule type" value="Genomic_DNA"/>
</dbReference>
<dbReference type="Proteomes" id="UP001595908">
    <property type="component" value="Unassembled WGS sequence"/>
</dbReference>
<dbReference type="GeneID" id="31234675"/>
<proteinExistence type="predicted"/>
<reference evidence="3" key="1">
    <citation type="journal article" date="2019" name="Int. J. Syst. Evol. Microbiol.">
        <title>The Global Catalogue of Microorganisms (GCM) 10K type strain sequencing project: providing services to taxonomists for standard genome sequencing and annotation.</title>
        <authorList>
            <consortium name="The Broad Institute Genomics Platform"/>
            <consortium name="The Broad Institute Genome Sequencing Center for Infectious Disease"/>
            <person name="Wu L."/>
            <person name="Ma J."/>
        </authorList>
    </citation>
    <scope>NUCLEOTIDE SEQUENCE [LARGE SCALE GENOMIC DNA]</scope>
    <source>
        <strain evidence="3">ICMP 257</strain>
    </source>
</reference>
<protein>
    <submittedName>
        <fullName evidence="2">Uncharacterized protein</fullName>
    </submittedName>
</protein>
<keyword evidence="3" id="KW-1185">Reference proteome</keyword>
<feature type="region of interest" description="Disordered" evidence="1">
    <location>
        <begin position="34"/>
        <end position="64"/>
    </location>
</feature>
<name>A0ABV9VGM7_STRAZ</name>